<dbReference type="InterPro" id="IPR051181">
    <property type="entry name" value="CAF1_poly(A)_ribonucleases"/>
</dbReference>
<evidence type="ECO:0000256" key="2">
    <source>
        <dbReference type="ARBA" id="ARBA00008372"/>
    </source>
</evidence>
<dbReference type="Proteomes" id="UP000321393">
    <property type="component" value="Unassembled WGS sequence"/>
</dbReference>
<evidence type="ECO:0000313" key="4">
    <source>
        <dbReference type="EMBL" id="TYK25779.1"/>
    </source>
</evidence>
<dbReference type="InterPro" id="IPR006941">
    <property type="entry name" value="RNase_CAF1"/>
</dbReference>
<dbReference type="EMBL" id="SSTD01003745">
    <property type="protein sequence ID" value="TYK25779.1"/>
    <property type="molecule type" value="Genomic_DNA"/>
</dbReference>
<protein>
    <submittedName>
        <fullName evidence="3">Poly(A)-specific ribonuclease PARN-like</fullName>
    </submittedName>
</protein>
<sequence>MNQAKTIISFLKCPSFANESSVSYQLLKEFSDDLVPVLISAKSGGTQAIRAILTSSKEDKILLEKELRNLEDEESKKFRGFREVIEMISASQNPIVSYSSLHEFTFIHSKFLAPLPTSIDEFASSLHLVFPQVLEVKQLMSKIGGLSKPMSIAAALSYLKKHYYAPTYLDIPIEAPGNDHKPQGHNAIRLCHLFAKVCSLLKIDLSGLSETFLDAINSDGNVGSLREMVSEGIRAAGYETYKRMCRFDLWEADLAESLERAFFKANPETAQLDIWHP</sequence>
<dbReference type="GO" id="GO:0003723">
    <property type="term" value="F:RNA binding"/>
    <property type="evidence" value="ECO:0007669"/>
    <property type="project" value="TreeGrafter"/>
</dbReference>
<dbReference type="STRING" id="1194695.A0A5A7UKT1"/>
<organism evidence="3 5">
    <name type="scientific">Cucumis melo var. makuwa</name>
    <name type="common">Oriental melon</name>
    <dbReference type="NCBI Taxonomy" id="1194695"/>
    <lineage>
        <taxon>Eukaryota</taxon>
        <taxon>Viridiplantae</taxon>
        <taxon>Streptophyta</taxon>
        <taxon>Embryophyta</taxon>
        <taxon>Tracheophyta</taxon>
        <taxon>Spermatophyta</taxon>
        <taxon>Magnoliopsida</taxon>
        <taxon>eudicotyledons</taxon>
        <taxon>Gunneridae</taxon>
        <taxon>Pentapetalae</taxon>
        <taxon>rosids</taxon>
        <taxon>fabids</taxon>
        <taxon>Cucurbitales</taxon>
        <taxon>Cucurbitaceae</taxon>
        <taxon>Benincaseae</taxon>
        <taxon>Cucumis</taxon>
    </lineage>
</organism>
<evidence type="ECO:0000256" key="1">
    <source>
        <dbReference type="ARBA" id="ARBA00001968"/>
    </source>
</evidence>
<proteinExistence type="inferred from homology"/>
<evidence type="ECO:0000313" key="3">
    <source>
        <dbReference type="EMBL" id="KAA0055187.1"/>
    </source>
</evidence>
<evidence type="ECO:0000313" key="6">
    <source>
        <dbReference type="Proteomes" id="UP000321947"/>
    </source>
</evidence>
<dbReference type="InterPro" id="IPR036397">
    <property type="entry name" value="RNaseH_sf"/>
</dbReference>
<dbReference type="Proteomes" id="UP000321947">
    <property type="component" value="Unassembled WGS sequence"/>
</dbReference>
<reference evidence="5 6" key="1">
    <citation type="submission" date="2019-08" db="EMBL/GenBank/DDBJ databases">
        <title>Draft genome sequences of two oriental melons (Cucumis melo L. var makuwa).</title>
        <authorList>
            <person name="Kwon S.-Y."/>
        </authorList>
    </citation>
    <scope>NUCLEOTIDE SEQUENCE [LARGE SCALE GENOMIC DNA]</scope>
    <source>
        <strain evidence="6">cv. Chang Bougi</strain>
        <strain evidence="5">cv. SW 3</strain>
        <tissue evidence="3">Leaf</tissue>
    </source>
</reference>
<dbReference type="PANTHER" id="PTHR15092">
    <property type="entry name" value="POLY A -SPECIFIC RIBONUCLEASE/TARGET OF EGR1, MEMBER 1"/>
    <property type="match status" value="1"/>
</dbReference>
<dbReference type="InterPro" id="IPR012337">
    <property type="entry name" value="RNaseH-like_sf"/>
</dbReference>
<evidence type="ECO:0000313" key="5">
    <source>
        <dbReference type="Proteomes" id="UP000321393"/>
    </source>
</evidence>
<comment type="caution">
    <text evidence="3">The sequence shown here is derived from an EMBL/GenBank/DDBJ whole genome shotgun (WGS) entry which is preliminary data.</text>
</comment>
<gene>
    <name evidence="4" type="ORF">E5676_scaffold640G00200</name>
    <name evidence="3" type="ORF">E6C27_scaffold80G00240</name>
</gene>
<dbReference type="SUPFAM" id="SSF53098">
    <property type="entry name" value="Ribonuclease H-like"/>
    <property type="match status" value="1"/>
</dbReference>
<dbReference type="PANTHER" id="PTHR15092:SF42">
    <property type="entry name" value="POLY(A)-SPECIFIC RIBONUCLEASE PARN-LIKE"/>
    <property type="match status" value="1"/>
</dbReference>
<dbReference type="Gene3D" id="3.30.420.10">
    <property type="entry name" value="Ribonuclease H-like superfamily/Ribonuclease H"/>
    <property type="match status" value="1"/>
</dbReference>
<dbReference type="Pfam" id="PF04857">
    <property type="entry name" value="CAF1"/>
    <property type="match status" value="1"/>
</dbReference>
<dbReference type="OrthoDB" id="1432093at2759"/>
<dbReference type="EMBL" id="SSTE01008544">
    <property type="protein sequence ID" value="KAA0055187.1"/>
    <property type="molecule type" value="Genomic_DNA"/>
</dbReference>
<name>A0A5A7UKT1_CUCMM</name>
<comment type="similarity">
    <text evidence="2">Belongs to the CAF1 family.</text>
</comment>
<comment type="cofactor">
    <cofactor evidence="1">
        <name>a divalent metal cation</name>
        <dbReference type="ChEBI" id="CHEBI:60240"/>
    </cofactor>
</comment>
<accession>A0A5A7UKT1</accession>
<dbReference type="AlphaFoldDB" id="A0A5A7UKT1"/>
<dbReference type="GO" id="GO:0000175">
    <property type="term" value="F:3'-5'-RNA exonuclease activity"/>
    <property type="evidence" value="ECO:0007669"/>
    <property type="project" value="TreeGrafter"/>
</dbReference>